<comment type="caution">
    <text evidence="8">The sequence shown here is derived from an EMBL/GenBank/DDBJ whole genome shotgun (WGS) entry which is preliminary data.</text>
</comment>
<proteinExistence type="inferred from homology"/>
<evidence type="ECO:0000313" key="9">
    <source>
        <dbReference type="Proteomes" id="UP000009311"/>
    </source>
</evidence>
<dbReference type="STRING" id="1423790.BN53_04960"/>
<dbReference type="AlphaFoldDB" id="I7J034"/>
<dbReference type="Proteomes" id="UP000009311">
    <property type="component" value="Unassembled WGS sequence"/>
</dbReference>
<dbReference type="EMBL" id="CAKD01000021">
    <property type="protein sequence ID" value="CCI85437.1"/>
    <property type="molecule type" value="Genomic_DNA"/>
</dbReference>
<dbReference type="InterPro" id="IPR020891">
    <property type="entry name" value="UPF0758_CS"/>
</dbReference>
<organism evidence="8 9">
    <name type="scientific">Lactobacillus pasteurii DSM 23907 = CRBIP 24.76</name>
    <dbReference type="NCBI Taxonomy" id="1423790"/>
    <lineage>
        <taxon>Bacteria</taxon>
        <taxon>Bacillati</taxon>
        <taxon>Bacillota</taxon>
        <taxon>Bacilli</taxon>
        <taxon>Lactobacillales</taxon>
        <taxon>Lactobacillaceae</taxon>
        <taxon>Lactobacillus</taxon>
    </lineage>
</organism>
<dbReference type="GO" id="GO:0046872">
    <property type="term" value="F:metal ion binding"/>
    <property type="evidence" value="ECO:0007669"/>
    <property type="project" value="UniProtKB-KW"/>
</dbReference>
<evidence type="ECO:0000313" key="8">
    <source>
        <dbReference type="EMBL" id="CCI85437.1"/>
    </source>
</evidence>
<keyword evidence="5" id="KW-0862">Zinc</keyword>
<evidence type="ECO:0000256" key="2">
    <source>
        <dbReference type="ARBA" id="ARBA00022670"/>
    </source>
</evidence>
<dbReference type="InterPro" id="IPR037518">
    <property type="entry name" value="MPN"/>
</dbReference>
<dbReference type="PROSITE" id="PS50249">
    <property type="entry name" value="MPN"/>
    <property type="match status" value="1"/>
</dbReference>
<dbReference type="PANTHER" id="PTHR30471">
    <property type="entry name" value="DNA REPAIR PROTEIN RADC"/>
    <property type="match status" value="1"/>
</dbReference>
<evidence type="ECO:0000256" key="1">
    <source>
        <dbReference type="ARBA" id="ARBA00010243"/>
    </source>
</evidence>
<comment type="similarity">
    <text evidence="1">Belongs to the UPF0758 family.</text>
</comment>
<keyword evidence="6" id="KW-0482">Metalloprotease</keyword>
<protein>
    <submittedName>
        <fullName evidence="8">DNA repair protein RadC</fullName>
    </submittedName>
</protein>
<evidence type="ECO:0000256" key="6">
    <source>
        <dbReference type="ARBA" id="ARBA00023049"/>
    </source>
</evidence>
<keyword evidence="9" id="KW-1185">Reference proteome</keyword>
<accession>I7J034</accession>
<keyword evidence="3" id="KW-0479">Metal-binding</keyword>
<dbReference type="Gene3D" id="3.40.140.10">
    <property type="entry name" value="Cytidine Deaminase, domain 2"/>
    <property type="match status" value="1"/>
</dbReference>
<evidence type="ECO:0000256" key="3">
    <source>
        <dbReference type="ARBA" id="ARBA00022723"/>
    </source>
</evidence>
<dbReference type="GO" id="GO:0008237">
    <property type="term" value="F:metallopeptidase activity"/>
    <property type="evidence" value="ECO:0007669"/>
    <property type="project" value="UniProtKB-KW"/>
</dbReference>
<gene>
    <name evidence="8" type="ORF">BN53_04960</name>
</gene>
<dbReference type="GO" id="GO:0006508">
    <property type="term" value="P:proteolysis"/>
    <property type="evidence" value="ECO:0007669"/>
    <property type="project" value="UniProtKB-KW"/>
</dbReference>
<dbReference type="SUPFAM" id="SSF102712">
    <property type="entry name" value="JAB1/MPN domain"/>
    <property type="match status" value="1"/>
</dbReference>
<evidence type="ECO:0000256" key="5">
    <source>
        <dbReference type="ARBA" id="ARBA00022833"/>
    </source>
</evidence>
<reference evidence="8 9" key="1">
    <citation type="submission" date="2012-06" db="EMBL/GenBank/DDBJ databases">
        <title>Draft Genome Sequence of Lactobacillus pasteurii CRBIP 24.76T.</title>
        <authorList>
            <person name="Cousin S."/>
            <person name="Bouchier C."/>
            <person name="Loux V."/>
            <person name="Ma L."/>
            <person name="Creno S."/>
            <person name="Bizet C."/>
            <person name="Clermont D."/>
        </authorList>
    </citation>
    <scope>NUCLEOTIDE SEQUENCE [LARGE SCALE GENOMIC DNA]</scope>
    <source>
        <strain evidence="9">CRBIP 24.76T</strain>
    </source>
</reference>
<dbReference type="RefSeq" id="WP_009559989.1">
    <property type="nucleotide sequence ID" value="NZ_AYZN01000001.1"/>
</dbReference>
<feature type="domain" description="MPN" evidence="7">
    <location>
        <begin position="85"/>
        <end position="207"/>
    </location>
</feature>
<dbReference type="Pfam" id="PF04002">
    <property type="entry name" value="RadC"/>
    <property type="match status" value="1"/>
</dbReference>
<dbReference type="InterPro" id="IPR001405">
    <property type="entry name" value="UPF0758"/>
</dbReference>
<dbReference type="InterPro" id="IPR025657">
    <property type="entry name" value="RadC_JAB"/>
</dbReference>
<dbReference type="PROSITE" id="PS01302">
    <property type="entry name" value="UPF0758"/>
    <property type="match status" value="1"/>
</dbReference>
<name>I7J034_9LACO</name>
<sequence>MNNLQTNQFKLSTDVELLGQVIYILQDKGVDTLTNLTDKLESKGISSFEQLMNYATGPDCDLELAAGIEELLDRLRSAEPKRKPVFGSSNEVGIYLANKLTGRKQEEFWAFYLDNASKIVAEKMISKGTLDRSFAHPRDVFRWAVMFNCSGIIVCHNHPSGRLEPSSSDLKLTSDLIEASKFMKVDLIDHFIVGKGKYFSMRENDIF</sequence>
<keyword evidence="4" id="KW-0378">Hydrolase</keyword>
<dbReference type="PANTHER" id="PTHR30471:SF3">
    <property type="entry name" value="UPF0758 PROTEIN YEES-RELATED"/>
    <property type="match status" value="1"/>
</dbReference>
<evidence type="ECO:0000256" key="4">
    <source>
        <dbReference type="ARBA" id="ARBA00022801"/>
    </source>
</evidence>
<dbReference type="OrthoDB" id="9804482at2"/>
<keyword evidence="2" id="KW-0645">Protease</keyword>
<dbReference type="CDD" id="cd08071">
    <property type="entry name" value="MPN_DUF2466"/>
    <property type="match status" value="1"/>
</dbReference>
<evidence type="ECO:0000259" key="7">
    <source>
        <dbReference type="PROSITE" id="PS50249"/>
    </source>
</evidence>
<dbReference type="eggNOG" id="COG2003">
    <property type="taxonomic scope" value="Bacteria"/>
</dbReference>